<dbReference type="OrthoDB" id="6379279at2759"/>
<feature type="transmembrane region" description="Helical" evidence="1">
    <location>
        <begin position="7"/>
        <end position="35"/>
    </location>
</feature>
<keyword evidence="1" id="KW-1133">Transmembrane helix</keyword>
<keyword evidence="3" id="KW-1185">Reference proteome</keyword>
<dbReference type="EMBL" id="CAJHNH020000979">
    <property type="protein sequence ID" value="CAG5120862.1"/>
    <property type="molecule type" value="Genomic_DNA"/>
</dbReference>
<organism evidence="2 3">
    <name type="scientific">Candidula unifasciata</name>
    <dbReference type="NCBI Taxonomy" id="100452"/>
    <lineage>
        <taxon>Eukaryota</taxon>
        <taxon>Metazoa</taxon>
        <taxon>Spiralia</taxon>
        <taxon>Lophotrochozoa</taxon>
        <taxon>Mollusca</taxon>
        <taxon>Gastropoda</taxon>
        <taxon>Heterobranchia</taxon>
        <taxon>Euthyneura</taxon>
        <taxon>Panpulmonata</taxon>
        <taxon>Eupulmonata</taxon>
        <taxon>Stylommatophora</taxon>
        <taxon>Helicina</taxon>
        <taxon>Helicoidea</taxon>
        <taxon>Geomitridae</taxon>
        <taxon>Candidula</taxon>
    </lineage>
</organism>
<feature type="transmembrane region" description="Helical" evidence="1">
    <location>
        <begin position="88"/>
        <end position="109"/>
    </location>
</feature>
<evidence type="ECO:0000313" key="3">
    <source>
        <dbReference type="Proteomes" id="UP000678393"/>
    </source>
</evidence>
<sequence>MIVLSCVSIIVLSCVSMIVLSCVSMIVLSCVSMIVQSYGKVCVKREELGNREGNLYNCDNPDLNECCERNRTFTCCQPAVVAIWHDQLWLLLSVVVLAVLMCVVISWCYGQSEFFRSPTAKDAAKNWKDKFYQRPDNEQQC</sequence>
<evidence type="ECO:0000313" key="2">
    <source>
        <dbReference type="EMBL" id="CAG5120862.1"/>
    </source>
</evidence>
<dbReference type="AlphaFoldDB" id="A0A8S3YZL9"/>
<accession>A0A8S3YZL9</accession>
<reference evidence="2" key="1">
    <citation type="submission" date="2021-04" db="EMBL/GenBank/DDBJ databases">
        <authorList>
            <consortium name="Molecular Ecology Group"/>
        </authorList>
    </citation>
    <scope>NUCLEOTIDE SEQUENCE</scope>
</reference>
<comment type="caution">
    <text evidence="2">The sequence shown here is derived from an EMBL/GenBank/DDBJ whole genome shotgun (WGS) entry which is preliminary data.</text>
</comment>
<keyword evidence="1" id="KW-0472">Membrane</keyword>
<proteinExistence type="predicted"/>
<name>A0A8S3YZL9_9EUPU</name>
<protein>
    <submittedName>
        <fullName evidence="2">Uncharacterized protein</fullName>
    </submittedName>
</protein>
<keyword evidence="1" id="KW-0812">Transmembrane</keyword>
<dbReference type="Proteomes" id="UP000678393">
    <property type="component" value="Unassembled WGS sequence"/>
</dbReference>
<evidence type="ECO:0000256" key="1">
    <source>
        <dbReference type="SAM" id="Phobius"/>
    </source>
</evidence>
<gene>
    <name evidence="2" type="ORF">CUNI_LOCUS6420</name>
</gene>